<feature type="compositionally biased region" description="Polar residues" evidence="1">
    <location>
        <begin position="63"/>
        <end position="74"/>
    </location>
</feature>
<gene>
    <name evidence="2" type="ORF">ElyMa_000331800</name>
</gene>
<sequence>MIPQSTVSLPVGGSIENSYRKSSIVDMAVNYKHPINSLREQGQINTSPQQKPPREFPAIARSQARSKLSPSIQSRSRDMRGGSINQSTLSKAKRMRWLGQPDPRPRPYFVSETSRHLPGKMKV</sequence>
<organism evidence="2 3">
    <name type="scientific">Elysia marginata</name>
    <dbReference type="NCBI Taxonomy" id="1093978"/>
    <lineage>
        <taxon>Eukaryota</taxon>
        <taxon>Metazoa</taxon>
        <taxon>Spiralia</taxon>
        <taxon>Lophotrochozoa</taxon>
        <taxon>Mollusca</taxon>
        <taxon>Gastropoda</taxon>
        <taxon>Heterobranchia</taxon>
        <taxon>Euthyneura</taxon>
        <taxon>Panpulmonata</taxon>
        <taxon>Sacoglossa</taxon>
        <taxon>Placobranchoidea</taxon>
        <taxon>Plakobranchidae</taxon>
        <taxon>Elysia</taxon>
    </lineage>
</organism>
<dbReference type="Proteomes" id="UP000762676">
    <property type="component" value="Unassembled WGS sequence"/>
</dbReference>
<evidence type="ECO:0000313" key="3">
    <source>
        <dbReference type="Proteomes" id="UP000762676"/>
    </source>
</evidence>
<feature type="compositionally biased region" description="Polar residues" evidence="1">
    <location>
        <begin position="38"/>
        <end position="49"/>
    </location>
</feature>
<proteinExistence type="predicted"/>
<dbReference type="AlphaFoldDB" id="A0AAV4FCF1"/>
<name>A0AAV4FCF1_9GAST</name>
<accession>A0AAV4FCF1</accession>
<reference evidence="2 3" key="1">
    <citation type="journal article" date="2021" name="Elife">
        <title>Chloroplast acquisition without the gene transfer in kleptoplastic sea slugs, Plakobranchus ocellatus.</title>
        <authorList>
            <person name="Maeda T."/>
            <person name="Takahashi S."/>
            <person name="Yoshida T."/>
            <person name="Shimamura S."/>
            <person name="Takaki Y."/>
            <person name="Nagai Y."/>
            <person name="Toyoda A."/>
            <person name="Suzuki Y."/>
            <person name="Arimoto A."/>
            <person name="Ishii H."/>
            <person name="Satoh N."/>
            <person name="Nishiyama T."/>
            <person name="Hasebe M."/>
            <person name="Maruyama T."/>
            <person name="Minagawa J."/>
            <person name="Obokata J."/>
            <person name="Shigenobu S."/>
        </authorList>
    </citation>
    <scope>NUCLEOTIDE SEQUENCE [LARGE SCALE GENOMIC DNA]</scope>
</reference>
<feature type="region of interest" description="Disordered" evidence="1">
    <location>
        <begin position="35"/>
        <end position="123"/>
    </location>
</feature>
<comment type="caution">
    <text evidence="2">The sequence shown here is derived from an EMBL/GenBank/DDBJ whole genome shotgun (WGS) entry which is preliminary data.</text>
</comment>
<evidence type="ECO:0000256" key="1">
    <source>
        <dbReference type="SAM" id="MobiDB-lite"/>
    </source>
</evidence>
<protein>
    <submittedName>
        <fullName evidence="2">Uncharacterized protein</fullName>
    </submittedName>
</protein>
<dbReference type="EMBL" id="BMAT01000658">
    <property type="protein sequence ID" value="GFR70556.1"/>
    <property type="molecule type" value="Genomic_DNA"/>
</dbReference>
<evidence type="ECO:0000313" key="2">
    <source>
        <dbReference type="EMBL" id="GFR70556.1"/>
    </source>
</evidence>
<keyword evidence="3" id="KW-1185">Reference proteome</keyword>